<dbReference type="SMART" id="SM00360">
    <property type="entry name" value="RRM"/>
    <property type="match status" value="1"/>
</dbReference>
<name>A0AA88WF36_9ASTE</name>
<sequence>FSDNKRKTMNRKRDKPYYSRHAPYSQPKRRRPLPLPPQSPAEEDLAEVPPAVKVPTAAVVVTGLSPDCSVLDLKSRFEIYGAISRTRMDPGGVAHVTFRSKESADSAIAASLDPSFGITLNSQRVEVMWASDPVPQWREGVMKQKDDSSSSSKLLRAEVPLRRHGRGNKLGSAIVNPKDSSTIISGVDSSLEVPFKGREIVAYDDILFNSLGKLDPKVSVQQVLNITSEVLMSPAKNGVEEDGQYSGSMNEFHLLPEEVI</sequence>
<keyword evidence="1" id="KW-0694">RNA-binding</keyword>
<dbReference type="InterPro" id="IPR000504">
    <property type="entry name" value="RRM_dom"/>
</dbReference>
<proteinExistence type="predicted"/>
<protein>
    <recommendedName>
        <fullName evidence="3">RRM domain-containing protein</fullName>
    </recommendedName>
</protein>
<gene>
    <name evidence="4" type="ORF">RJ639_040673</name>
</gene>
<evidence type="ECO:0000313" key="5">
    <source>
        <dbReference type="Proteomes" id="UP001188597"/>
    </source>
</evidence>
<dbReference type="Gene3D" id="3.30.70.330">
    <property type="match status" value="1"/>
</dbReference>
<dbReference type="Proteomes" id="UP001188597">
    <property type="component" value="Unassembled WGS sequence"/>
</dbReference>
<dbReference type="SUPFAM" id="SSF54928">
    <property type="entry name" value="RNA-binding domain, RBD"/>
    <property type="match status" value="1"/>
</dbReference>
<reference evidence="4" key="1">
    <citation type="submission" date="2022-12" db="EMBL/GenBank/DDBJ databases">
        <title>Draft genome assemblies for two species of Escallonia (Escalloniales).</title>
        <authorList>
            <person name="Chanderbali A."/>
            <person name="Dervinis C."/>
            <person name="Anghel I."/>
            <person name="Soltis D."/>
            <person name="Soltis P."/>
            <person name="Zapata F."/>
        </authorList>
    </citation>
    <scope>NUCLEOTIDE SEQUENCE</scope>
    <source>
        <strain evidence="4">UCBG64.0493</strain>
        <tissue evidence="4">Leaf</tissue>
    </source>
</reference>
<dbReference type="EMBL" id="JAVXUP010000493">
    <property type="protein sequence ID" value="KAK3026646.1"/>
    <property type="molecule type" value="Genomic_DNA"/>
</dbReference>
<evidence type="ECO:0000259" key="3">
    <source>
        <dbReference type="PROSITE" id="PS50102"/>
    </source>
</evidence>
<dbReference type="Pfam" id="PF00076">
    <property type="entry name" value="RRM_1"/>
    <property type="match status" value="1"/>
</dbReference>
<dbReference type="AlphaFoldDB" id="A0AA88WF36"/>
<comment type="caution">
    <text evidence="4">The sequence shown here is derived from an EMBL/GenBank/DDBJ whole genome shotgun (WGS) entry which is preliminary data.</text>
</comment>
<feature type="domain" description="RRM" evidence="3">
    <location>
        <begin position="57"/>
        <end position="132"/>
    </location>
</feature>
<feature type="region of interest" description="Disordered" evidence="2">
    <location>
        <begin position="1"/>
        <end position="46"/>
    </location>
</feature>
<dbReference type="InterPro" id="IPR035979">
    <property type="entry name" value="RBD_domain_sf"/>
</dbReference>
<dbReference type="InterPro" id="IPR012677">
    <property type="entry name" value="Nucleotide-bd_a/b_plait_sf"/>
</dbReference>
<evidence type="ECO:0000256" key="1">
    <source>
        <dbReference type="PROSITE-ProRule" id="PRU00176"/>
    </source>
</evidence>
<evidence type="ECO:0000256" key="2">
    <source>
        <dbReference type="SAM" id="MobiDB-lite"/>
    </source>
</evidence>
<keyword evidence="5" id="KW-1185">Reference proteome</keyword>
<evidence type="ECO:0000313" key="4">
    <source>
        <dbReference type="EMBL" id="KAK3026646.1"/>
    </source>
</evidence>
<feature type="non-terminal residue" evidence="4">
    <location>
        <position position="1"/>
    </location>
</feature>
<accession>A0AA88WF36</accession>
<dbReference type="CDD" id="cd00590">
    <property type="entry name" value="RRM_SF"/>
    <property type="match status" value="1"/>
</dbReference>
<organism evidence="4 5">
    <name type="scientific">Escallonia herrerae</name>
    <dbReference type="NCBI Taxonomy" id="1293975"/>
    <lineage>
        <taxon>Eukaryota</taxon>
        <taxon>Viridiplantae</taxon>
        <taxon>Streptophyta</taxon>
        <taxon>Embryophyta</taxon>
        <taxon>Tracheophyta</taxon>
        <taxon>Spermatophyta</taxon>
        <taxon>Magnoliopsida</taxon>
        <taxon>eudicotyledons</taxon>
        <taxon>Gunneridae</taxon>
        <taxon>Pentapetalae</taxon>
        <taxon>asterids</taxon>
        <taxon>campanulids</taxon>
        <taxon>Escalloniales</taxon>
        <taxon>Escalloniaceae</taxon>
        <taxon>Escallonia</taxon>
    </lineage>
</organism>
<dbReference type="PROSITE" id="PS50102">
    <property type="entry name" value="RRM"/>
    <property type="match status" value="1"/>
</dbReference>
<dbReference type="GO" id="GO:0003723">
    <property type="term" value="F:RNA binding"/>
    <property type="evidence" value="ECO:0007669"/>
    <property type="project" value="UniProtKB-UniRule"/>
</dbReference>